<evidence type="ECO:0000256" key="3">
    <source>
        <dbReference type="ARBA" id="ARBA00022475"/>
    </source>
</evidence>
<proteinExistence type="predicted"/>
<dbReference type="Proteomes" id="UP000283805">
    <property type="component" value="Unassembled WGS sequence"/>
</dbReference>
<evidence type="ECO:0000256" key="11">
    <source>
        <dbReference type="ARBA" id="ARBA00044143"/>
    </source>
</evidence>
<feature type="region of interest" description="Disordered" evidence="13">
    <location>
        <begin position="717"/>
        <end position="741"/>
    </location>
</feature>
<keyword evidence="4" id="KW-0547">Nucleotide-binding</keyword>
<protein>
    <recommendedName>
        <fullName evidence="11">Nickel import system ATP-binding protein NikD</fullName>
        <ecNumber evidence="10">7.2.2.11</ecNumber>
    </recommendedName>
</protein>
<dbReference type="RefSeq" id="WP_120246086.1">
    <property type="nucleotide sequence ID" value="NZ_RAPO01000004.1"/>
</dbReference>
<feature type="domain" description="ABC transporter" evidence="14">
    <location>
        <begin position="28"/>
        <end position="278"/>
    </location>
</feature>
<sequence length="741" mass="82164">MSIETAHSDHETDDALEPIEVDDPIFSVRDVSVTFDMDRGESRVLDDVSLDIAREEVLGVVGESGSGKSMFASALLDAVVDPGRVEGEITYYPDSGSPVDVLELGTDELRRFRWEEVSMVFQGAQSSFNPVITIREHFEETITAHGRNVDEAMAHAYELIADLHMEPDRVLDSYPHELSGGMKQRTLIALSLVLEPNVLVMDEPTAALDLLMQRSILDLLENLKEKYDLTVVFITHDLPLVTGLSDRLAVLYAFEFVEIADADRIVDRPVHPYTRSLLKAVPNLNMPPAEMQPIDGSAPDPVDVPTGCSYHPRCPLADDRCRTEDPALRETTGGAVAACFHWEDAPDAVPLDLDRTYDPDEQTIVEGSQSERPVLSLEDVEVHFEQEKRGLRNLFSDPEVVRAVDGVDLDIYENDVVALVGESGCGKTTLGKAAIGAQRPTGGRVSYRDVDIWEARDHGDAEVEFDEIRRSLQMIHQDPGSSLNPNKTVRKSLESPLKLWKPDMDAADRNARILGMLEYVGMSPPEDYADRYPHQLSGGEQQRVALIRALLMNPDVILADEAVSALDVSLRVEMMDLMLELQEWFDTSYLFISHNLSNARYFAGGVGGRIGVMYLGEIIEIGPAEEIIQDPRHPYTKVLKWSTEDLDSDTEAGEPPVRGIDIPDPIDPPSGCRFHTRCPEAREVCRTQCPSIHDSAADDGDHATACFREYGSDHPYWDSDSIVDEPRPVSETVSGEDASSD</sequence>
<dbReference type="InterPro" id="IPR050388">
    <property type="entry name" value="ABC_Ni/Peptide_Import"/>
</dbReference>
<dbReference type="PROSITE" id="PS00211">
    <property type="entry name" value="ABC_TRANSPORTER_1"/>
    <property type="match status" value="1"/>
</dbReference>
<dbReference type="PROSITE" id="PS50893">
    <property type="entry name" value="ABC_TRANSPORTER_2"/>
    <property type="match status" value="2"/>
</dbReference>
<dbReference type="NCBIfam" id="TIGR01727">
    <property type="entry name" value="oligo_HPY"/>
    <property type="match status" value="2"/>
</dbReference>
<dbReference type="SUPFAM" id="SSF52540">
    <property type="entry name" value="P-loop containing nucleoside triphosphate hydrolases"/>
    <property type="match status" value="2"/>
</dbReference>
<organism evidence="15 16">
    <name type="scientific">Halopiger aswanensis</name>
    <dbReference type="NCBI Taxonomy" id="148449"/>
    <lineage>
        <taxon>Archaea</taxon>
        <taxon>Methanobacteriati</taxon>
        <taxon>Methanobacteriota</taxon>
        <taxon>Stenosarchaea group</taxon>
        <taxon>Halobacteria</taxon>
        <taxon>Halobacteriales</taxon>
        <taxon>Natrialbaceae</taxon>
        <taxon>Halopiger</taxon>
    </lineage>
</organism>
<dbReference type="InterPro" id="IPR003593">
    <property type="entry name" value="AAA+_ATPase"/>
</dbReference>
<feature type="region of interest" description="Disordered" evidence="13">
    <location>
        <begin position="644"/>
        <end position="666"/>
    </location>
</feature>
<keyword evidence="6" id="KW-1278">Translocase</keyword>
<dbReference type="AlphaFoldDB" id="A0A419W0V6"/>
<evidence type="ECO:0000256" key="5">
    <source>
        <dbReference type="ARBA" id="ARBA00022840"/>
    </source>
</evidence>
<dbReference type="InterPro" id="IPR013563">
    <property type="entry name" value="Oligopep_ABC_C"/>
</dbReference>
<evidence type="ECO:0000256" key="4">
    <source>
        <dbReference type="ARBA" id="ARBA00022741"/>
    </source>
</evidence>
<dbReference type="NCBIfam" id="NF008453">
    <property type="entry name" value="PRK11308.1"/>
    <property type="match status" value="2"/>
</dbReference>
<keyword evidence="3" id="KW-1003">Cell membrane</keyword>
<keyword evidence="16" id="KW-1185">Reference proteome</keyword>
<evidence type="ECO:0000256" key="6">
    <source>
        <dbReference type="ARBA" id="ARBA00022967"/>
    </source>
</evidence>
<dbReference type="GO" id="GO:0005886">
    <property type="term" value="C:plasma membrane"/>
    <property type="evidence" value="ECO:0007669"/>
    <property type="project" value="UniProtKB-SubCell"/>
</dbReference>
<dbReference type="InterPro" id="IPR003439">
    <property type="entry name" value="ABC_transporter-like_ATP-bd"/>
</dbReference>
<evidence type="ECO:0000256" key="7">
    <source>
        <dbReference type="ARBA" id="ARBA00023065"/>
    </source>
</evidence>
<dbReference type="Pfam" id="PF08352">
    <property type="entry name" value="oligo_HPY"/>
    <property type="match status" value="2"/>
</dbReference>
<dbReference type="GO" id="GO:0016887">
    <property type="term" value="F:ATP hydrolysis activity"/>
    <property type="evidence" value="ECO:0007669"/>
    <property type="project" value="InterPro"/>
</dbReference>
<keyword evidence="8" id="KW-0472">Membrane</keyword>
<evidence type="ECO:0000256" key="9">
    <source>
        <dbReference type="ARBA" id="ARBA00038669"/>
    </source>
</evidence>
<keyword evidence="2" id="KW-0813">Transport</keyword>
<dbReference type="Pfam" id="PF00005">
    <property type="entry name" value="ABC_tran"/>
    <property type="match status" value="2"/>
</dbReference>
<dbReference type="GO" id="GO:0015413">
    <property type="term" value="F:ABC-type nickel transporter activity"/>
    <property type="evidence" value="ECO:0007669"/>
    <property type="project" value="UniProtKB-EC"/>
</dbReference>
<evidence type="ECO:0000313" key="16">
    <source>
        <dbReference type="Proteomes" id="UP000283805"/>
    </source>
</evidence>
<dbReference type="GO" id="GO:0005524">
    <property type="term" value="F:ATP binding"/>
    <property type="evidence" value="ECO:0007669"/>
    <property type="project" value="UniProtKB-KW"/>
</dbReference>
<comment type="caution">
    <text evidence="15">The sequence shown here is derived from an EMBL/GenBank/DDBJ whole genome shotgun (WGS) entry which is preliminary data.</text>
</comment>
<feature type="domain" description="ABC transporter" evidence="14">
    <location>
        <begin position="375"/>
        <end position="640"/>
    </location>
</feature>
<dbReference type="PANTHER" id="PTHR43297">
    <property type="entry name" value="OLIGOPEPTIDE TRANSPORT ATP-BINDING PROTEIN APPD"/>
    <property type="match status" value="1"/>
</dbReference>
<dbReference type="EMBL" id="RAPO01000004">
    <property type="protein sequence ID" value="RKD88900.1"/>
    <property type="molecule type" value="Genomic_DNA"/>
</dbReference>
<dbReference type="InterPro" id="IPR027417">
    <property type="entry name" value="P-loop_NTPase"/>
</dbReference>
<keyword evidence="7" id="KW-0406">Ion transport</keyword>
<dbReference type="SMART" id="SM00382">
    <property type="entry name" value="AAA"/>
    <property type="match status" value="2"/>
</dbReference>
<evidence type="ECO:0000313" key="15">
    <source>
        <dbReference type="EMBL" id="RKD88900.1"/>
    </source>
</evidence>
<evidence type="ECO:0000256" key="8">
    <source>
        <dbReference type="ARBA" id="ARBA00023136"/>
    </source>
</evidence>
<reference evidence="15 16" key="1">
    <citation type="submission" date="2018-09" db="EMBL/GenBank/DDBJ databases">
        <title>Genomic Encyclopedia of Archaeal and Bacterial Type Strains, Phase II (KMG-II): from individual species to whole genera.</title>
        <authorList>
            <person name="Goeker M."/>
        </authorList>
    </citation>
    <scope>NUCLEOTIDE SEQUENCE [LARGE SCALE GENOMIC DNA]</scope>
    <source>
        <strain evidence="15 16">DSM 13151</strain>
    </source>
</reference>
<comment type="subunit">
    <text evidence="9">The complex is composed of two ATP-binding proteins (NikD and NikE), two transmembrane proteins (NikB and NikC) and a solute-binding protein (NikA).</text>
</comment>
<name>A0A419W0V6_9EURY</name>
<gene>
    <name evidence="15" type="ORF">ATJ93_3719</name>
</gene>
<evidence type="ECO:0000259" key="14">
    <source>
        <dbReference type="PROSITE" id="PS50893"/>
    </source>
</evidence>
<dbReference type="CDD" id="cd03257">
    <property type="entry name" value="ABC_NikE_OppD_transporters"/>
    <property type="match status" value="2"/>
</dbReference>
<evidence type="ECO:0000256" key="1">
    <source>
        <dbReference type="ARBA" id="ARBA00004202"/>
    </source>
</evidence>
<dbReference type="PANTHER" id="PTHR43297:SF13">
    <property type="entry name" value="NICKEL ABC TRANSPORTER, ATP-BINDING PROTEIN"/>
    <property type="match status" value="1"/>
</dbReference>
<dbReference type="GO" id="GO:0015833">
    <property type="term" value="P:peptide transport"/>
    <property type="evidence" value="ECO:0007669"/>
    <property type="project" value="InterPro"/>
</dbReference>
<evidence type="ECO:0000256" key="12">
    <source>
        <dbReference type="ARBA" id="ARBA00048610"/>
    </source>
</evidence>
<comment type="subcellular location">
    <subcellularLocation>
        <location evidence="1">Cell membrane</location>
        <topology evidence="1">Peripheral membrane protein</topology>
    </subcellularLocation>
</comment>
<evidence type="ECO:0000256" key="2">
    <source>
        <dbReference type="ARBA" id="ARBA00022448"/>
    </source>
</evidence>
<accession>A0A419W0V6</accession>
<dbReference type="InterPro" id="IPR017871">
    <property type="entry name" value="ABC_transporter-like_CS"/>
</dbReference>
<dbReference type="Gene3D" id="3.40.50.300">
    <property type="entry name" value="P-loop containing nucleotide triphosphate hydrolases"/>
    <property type="match status" value="2"/>
</dbReference>
<dbReference type="EC" id="7.2.2.11" evidence="10"/>
<evidence type="ECO:0000256" key="13">
    <source>
        <dbReference type="SAM" id="MobiDB-lite"/>
    </source>
</evidence>
<dbReference type="OrthoDB" id="18209at2157"/>
<keyword evidence="5 15" id="KW-0067">ATP-binding</keyword>
<comment type="catalytic activity">
    <reaction evidence="12">
        <text>Ni(2+)(out) + ATP + H2O = Ni(2+)(in) + ADP + phosphate + H(+)</text>
        <dbReference type="Rhea" id="RHEA:15557"/>
        <dbReference type="ChEBI" id="CHEBI:15377"/>
        <dbReference type="ChEBI" id="CHEBI:15378"/>
        <dbReference type="ChEBI" id="CHEBI:30616"/>
        <dbReference type="ChEBI" id="CHEBI:43474"/>
        <dbReference type="ChEBI" id="CHEBI:49786"/>
        <dbReference type="ChEBI" id="CHEBI:456216"/>
        <dbReference type="EC" id="7.2.2.11"/>
    </reaction>
    <physiologicalReaction direction="left-to-right" evidence="12">
        <dbReference type="Rhea" id="RHEA:15558"/>
    </physiologicalReaction>
</comment>
<evidence type="ECO:0000256" key="10">
    <source>
        <dbReference type="ARBA" id="ARBA00039098"/>
    </source>
</evidence>